<dbReference type="STRING" id="1193182.BN11_1450003"/>
<protein>
    <submittedName>
        <fullName evidence="1">Uncharacterized protein</fullName>
    </submittedName>
</protein>
<evidence type="ECO:0000313" key="2">
    <source>
        <dbReference type="Proteomes" id="UP000035763"/>
    </source>
</evidence>
<dbReference type="RefSeq" id="WP_048697430.1">
    <property type="nucleotide sequence ID" value="NZ_HG764815.1"/>
</dbReference>
<name>W6JTR3_9MICO</name>
<dbReference type="Proteomes" id="UP000035763">
    <property type="component" value="Unassembled WGS sequence"/>
</dbReference>
<dbReference type="EMBL" id="CAJA01000052">
    <property type="protein sequence ID" value="CCH72227.1"/>
    <property type="molecule type" value="Genomic_DNA"/>
</dbReference>
<sequence>MRAGLTGCGFFLAAIALPKAQIRLGEETSFQKHLAFTALLLSYPAGGGAAPLVPAALALRSRGGSPGAAVRDWCRSQ</sequence>
<dbReference type="AlphaFoldDB" id="W6JTR3"/>
<evidence type="ECO:0000313" key="1">
    <source>
        <dbReference type="EMBL" id="CCH72227.1"/>
    </source>
</evidence>
<organism evidence="1 2">
    <name type="scientific">Nostocoides australiense Ben110</name>
    <dbReference type="NCBI Taxonomy" id="1193182"/>
    <lineage>
        <taxon>Bacteria</taxon>
        <taxon>Bacillati</taxon>
        <taxon>Actinomycetota</taxon>
        <taxon>Actinomycetes</taxon>
        <taxon>Micrococcales</taxon>
        <taxon>Intrasporangiaceae</taxon>
        <taxon>Nostocoides</taxon>
    </lineage>
</organism>
<accession>W6JTR3</accession>
<comment type="caution">
    <text evidence="1">The sequence shown here is derived from an EMBL/GenBank/DDBJ whole genome shotgun (WGS) entry which is preliminary data.</text>
</comment>
<reference evidence="1 2" key="1">
    <citation type="journal article" date="2013" name="ISME J.">
        <title>A metabolic model for members of the genus Tetrasphaera involved in enhanced biological phosphorus removal.</title>
        <authorList>
            <person name="Kristiansen R."/>
            <person name="Nguyen H.T.T."/>
            <person name="Saunders A.M."/>
            <person name="Nielsen J.L."/>
            <person name="Wimmer R."/>
            <person name="Le V.Q."/>
            <person name="McIlroy S.J."/>
            <person name="Petrovski S."/>
            <person name="Seviour R.J."/>
            <person name="Calteau A."/>
            <person name="Nielsen K.L."/>
            <person name="Nielsen P.H."/>
        </authorList>
    </citation>
    <scope>NUCLEOTIDE SEQUENCE [LARGE SCALE GENOMIC DNA]</scope>
    <source>
        <strain evidence="1 2">Ben110</strain>
    </source>
</reference>
<keyword evidence="2" id="KW-1185">Reference proteome</keyword>
<proteinExistence type="predicted"/>
<gene>
    <name evidence="1" type="ORF">BN11_1450003</name>
</gene>